<proteinExistence type="predicted"/>
<organism evidence="2">
    <name type="scientific">Arundo donax</name>
    <name type="common">Giant reed</name>
    <name type="synonym">Donax arundinaceus</name>
    <dbReference type="NCBI Taxonomy" id="35708"/>
    <lineage>
        <taxon>Eukaryota</taxon>
        <taxon>Viridiplantae</taxon>
        <taxon>Streptophyta</taxon>
        <taxon>Embryophyta</taxon>
        <taxon>Tracheophyta</taxon>
        <taxon>Spermatophyta</taxon>
        <taxon>Magnoliopsida</taxon>
        <taxon>Liliopsida</taxon>
        <taxon>Poales</taxon>
        <taxon>Poaceae</taxon>
        <taxon>PACMAD clade</taxon>
        <taxon>Arundinoideae</taxon>
        <taxon>Arundineae</taxon>
        <taxon>Arundo</taxon>
    </lineage>
</organism>
<dbReference type="AlphaFoldDB" id="A0A0A9C517"/>
<evidence type="ECO:0000313" key="2">
    <source>
        <dbReference type="EMBL" id="JAD70631.1"/>
    </source>
</evidence>
<evidence type="ECO:0000256" key="1">
    <source>
        <dbReference type="SAM" id="MobiDB-lite"/>
    </source>
</evidence>
<protein>
    <submittedName>
        <fullName evidence="2">Uncharacterized protein</fullName>
    </submittedName>
</protein>
<feature type="region of interest" description="Disordered" evidence="1">
    <location>
        <begin position="66"/>
        <end position="90"/>
    </location>
</feature>
<reference evidence="2" key="2">
    <citation type="journal article" date="2015" name="Data Brief">
        <title>Shoot transcriptome of the giant reed, Arundo donax.</title>
        <authorList>
            <person name="Barrero R.A."/>
            <person name="Guerrero F.D."/>
            <person name="Moolhuijzen P."/>
            <person name="Goolsby J.A."/>
            <person name="Tidwell J."/>
            <person name="Bellgard S.E."/>
            <person name="Bellgard M.I."/>
        </authorList>
    </citation>
    <scope>NUCLEOTIDE SEQUENCE</scope>
    <source>
        <tissue evidence="2">Shoot tissue taken approximately 20 cm above the soil surface</tissue>
    </source>
</reference>
<feature type="compositionally biased region" description="Basic residues" evidence="1">
    <location>
        <begin position="78"/>
        <end position="90"/>
    </location>
</feature>
<reference evidence="2" key="1">
    <citation type="submission" date="2014-09" db="EMBL/GenBank/DDBJ databases">
        <authorList>
            <person name="Magalhaes I.L.F."/>
            <person name="Oliveira U."/>
            <person name="Santos F.R."/>
            <person name="Vidigal T.H.D.A."/>
            <person name="Brescovit A.D."/>
            <person name="Santos A.J."/>
        </authorList>
    </citation>
    <scope>NUCLEOTIDE SEQUENCE</scope>
    <source>
        <tissue evidence="2">Shoot tissue taken approximately 20 cm above the soil surface</tissue>
    </source>
</reference>
<dbReference type="EMBL" id="GBRH01227264">
    <property type="protein sequence ID" value="JAD70631.1"/>
    <property type="molecule type" value="Transcribed_RNA"/>
</dbReference>
<name>A0A0A9C517_ARUDO</name>
<sequence>MRTAAFSIHRERGIGSMRTAAAALSSTAVLPWWRSSRGPPWWWSSRGPSWATWWRCSVAQRVQPWEGARRAGEARQGLTRRRWNRAGQRR</sequence>
<accession>A0A0A9C517</accession>